<proteinExistence type="inferred from homology"/>
<name>A0A6S6ZH00_9BURK</name>
<evidence type="ECO:0000256" key="3">
    <source>
        <dbReference type="ARBA" id="ARBA00022729"/>
    </source>
</evidence>
<keyword evidence="5" id="KW-0378">Hydrolase</keyword>
<protein>
    <submittedName>
        <fullName evidence="5">Porin D</fullName>
        <ecNumber evidence="5">3.4.21.-</ecNumber>
    </submittedName>
</protein>
<evidence type="ECO:0000313" key="6">
    <source>
        <dbReference type="Proteomes" id="UP000494111"/>
    </source>
</evidence>
<accession>A0A6S6ZH00</accession>
<feature type="chain" id="PRO_5029016468" evidence="4">
    <location>
        <begin position="26"/>
        <end position="277"/>
    </location>
</feature>
<dbReference type="EC" id="3.4.21.-" evidence="5"/>
<comment type="similarity">
    <text evidence="1">Belongs to the outer membrane porin (Opr) (TC 1.B.25) family.</text>
</comment>
<dbReference type="Proteomes" id="UP000494111">
    <property type="component" value="Unassembled WGS sequence"/>
</dbReference>
<sequence length="277" mass="30182">MRKLICRSFAGAALLVALLAAPAYPQTSPAEPDHTPVFVRDSHLDLLLRNLYWNHDRKHGLPDNREWGQALRLAFQSGYTPGVVGLGVDLNAYGVVRLGGDSQYLGRAGVLVPDGKGGVHDESSTAEGALKLKGFASELRYGNNLRPYNPVFAPADTRLLPSSATGLWLTSQPRSDTFLEAGRMTKARDFNQVSHDGRFYASYSGVSTDQVVFLGGRHELDPATRLSAYGSEFRDIWKQLYLSAGHTWKLPRDNALNLACPPTGRSMPAPSARATST</sequence>
<gene>
    <name evidence="5" type="primary">oprD_1</name>
    <name evidence="5" type="ORF">LMG3458_01305</name>
</gene>
<dbReference type="Gene3D" id="2.40.160.10">
    <property type="entry name" value="Porin"/>
    <property type="match status" value="1"/>
</dbReference>
<evidence type="ECO:0000256" key="1">
    <source>
        <dbReference type="ARBA" id="ARBA00009075"/>
    </source>
</evidence>
<feature type="signal peptide" evidence="4">
    <location>
        <begin position="1"/>
        <end position="25"/>
    </location>
</feature>
<dbReference type="Pfam" id="PF03573">
    <property type="entry name" value="OprD"/>
    <property type="match status" value="1"/>
</dbReference>
<reference evidence="5 6" key="1">
    <citation type="submission" date="2020-04" db="EMBL/GenBank/DDBJ databases">
        <authorList>
            <person name="De Canck E."/>
        </authorList>
    </citation>
    <scope>NUCLEOTIDE SEQUENCE [LARGE SCALE GENOMIC DNA]</scope>
    <source>
        <strain evidence="5 6">LMG 3458</strain>
    </source>
</reference>
<organism evidence="5 6">
    <name type="scientific">Achromobacter deleyi</name>
    <dbReference type="NCBI Taxonomy" id="1353891"/>
    <lineage>
        <taxon>Bacteria</taxon>
        <taxon>Pseudomonadati</taxon>
        <taxon>Pseudomonadota</taxon>
        <taxon>Betaproteobacteria</taxon>
        <taxon>Burkholderiales</taxon>
        <taxon>Alcaligenaceae</taxon>
        <taxon>Achromobacter</taxon>
    </lineage>
</organism>
<dbReference type="EMBL" id="CADIJO010000003">
    <property type="protein sequence ID" value="CAB3675035.1"/>
    <property type="molecule type" value="Genomic_DNA"/>
</dbReference>
<dbReference type="GO" id="GO:0015288">
    <property type="term" value="F:porin activity"/>
    <property type="evidence" value="ECO:0007669"/>
    <property type="project" value="TreeGrafter"/>
</dbReference>
<dbReference type="AlphaFoldDB" id="A0A6S6ZH00"/>
<evidence type="ECO:0000256" key="4">
    <source>
        <dbReference type="SAM" id="SignalP"/>
    </source>
</evidence>
<dbReference type="InterPro" id="IPR023614">
    <property type="entry name" value="Porin_dom_sf"/>
</dbReference>
<evidence type="ECO:0000256" key="2">
    <source>
        <dbReference type="ARBA" id="ARBA00022448"/>
    </source>
</evidence>
<evidence type="ECO:0000313" key="5">
    <source>
        <dbReference type="EMBL" id="CAB3675035.1"/>
    </source>
</evidence>
<keyword evidence="2" id="KW-0813">Transport</keyword>
<dbReference type="PANTHER" id="PTHR34596">
    <property type="entry name" value="CHITOPORIN"/>
    <property type="match status" value="1"/>
</dbReference>
<dbReference type="InterPro" id="IPR005318">
    <property type="entry name" value="OM_porin_bac"/>
</dbReference>
<dbReference type="PANTHER" id="PTHR34596:SF2">
    <property type="entry name" value="CHITOPORIN"/>
    <property type="match status" value="1"/>
</dbReference>
<dbReference type="GO" id="GO:0016787">
    <property type="term" value="F:hydrolase activity"/>
    <property type="evidence" value="ECO:0007669"/>
    <property type="project" value="UniProtKB-KW"/>
</dbReference>
<dbReference type="GO" id="GO:0016020">
    <property type="term" value="C:membrane"/>
    <property type="evidence" value="ECO:0007669"/>
    <property type="project" value="InterPro"/>
</dbReference>
<keyword evidence="3 4" id="KW-0732">Signal</keyword>